<proteinExistence type="predicted"/>
<dbReference type="InterPro" id="IPR029058">
    <property type="entry name" value="AB_hydrolase_fold"/>
</dbReference>
<evidence type="ECO:0000313" key="3">
    <source>
        <dbReference type="EMBL" id="RZO19942.1"/>
    </source>
</evidence>
<name>A0A520MFD5_9GAMM</name>
<dbReference type="Pfam" id="PF00561">
    <property type="entry name" value="Abhydrolase_1"/>
    <property type="match status" value="1"/>
</dbReference>
<dbReference type="PANTHER" id="PTHR46118:SF4">
    <property type="entry name" value="PROTEIN ABHD11"/>
    <property type="match status" value="1"/>
</dbReference>
<accession>A0A520MFD5</accession>
<dbReference type="InterPro" id="IPR000073">
    <property type="entry name" value="AB_hydrolase_1"/>
</dbReference>
<dbReference type="GO" id="GO:0016787">
    <property type="term" value="F:hydrolase activity"/>
    <property type="evidence" value="ECO:0007669"/>
    <property type="project" value="UniProtKB-KW"/>
</dbReference>
<dbReference type="SUPFAM" id="SSF53474">
    <property type="entry name" value="alpha/beta-Hydrolases"/>
    <property type="match status" value="1"/>
</dbReference>
<dbReference type="Proteomes" id="UP000315889">
    <property type="component" value="Unassembled WGS sequence"/>
</dbReference>
<dbReference type="Gene3D" id="3.40.50.1820">
    <property type="entry name" value="alpha/beta hydrolase"/>
    <property type="match status" value="1"/>
</dbReference>
<evidence type="ECO:0000256" key="1">
    <source>
        <dbReference type="ARBA" id="ARBA00022801"/>
    </source>
</evidence>
<evidence type="ECO:0000259" key="2">
    <source>
        <dbReference type="Pfam" id="PF00561"/>
    </source>
</evidence>
<dbReference type="AlphaFoldDB" id="A0A520MFD5"/>
<sequence length="255" mass="27624">MKLNFTEKGSGPVAILMHGMFGSLSNLGNLARHLAPTHRVISVDLRNHGDSPQSATMDIPAMAEDIVELMDDLSLGEAILIGHSLGGKVGMQVALNNVGRVSKLVVADISPVAYVPRQDAVLDALNALSKTNVGSRQQANGIVADYVQESQTRAFLLKNLHRNKEGRYILKLNMAAISENYGTSLVAAPEGEPYQGPSLFLKGETSAYIQSKHQPIIQALFPNSELYVISQVGHWLHAEKPDEFNAKVSNFLISN</sequence>
<dbReference type="PANTHER" id="PTHR46118">
    <property type="entry name" value="PROTEIN ABHD11"/>
    <property type="match status" value="1"/>
</dbReference>
<protein>
    <submittedName>
        <fullName evidence="3">Alpha/beta fold hydrolase</fullName>
    </submittedName>
</protein>
<gene>
    <name evidence="3" type="ORF">EVB03_06200</name>
</gene>
<dbReference type="EMBL" id="SHBP01000007">
    <property type="protein sequence ID" value="RZO19942.1"/>
    <property type="molecule type" value="Genomic_DNA"/>
</dbReference>
<feature type="domain" description="AB hydrolase-1" evidence="2">
    <location>
        <begin position="15"/>
        <end position="241"/>
    </location>
</feature>
<reference evidence="3 4" key="1">
    <citation type="submission" date="2019-02" db="EMBL/GenBank/DDBJ databases">
        <title>Prokaryotic population dynamics and viral predation in marine succession experiment using metagenomics: the confinement effect.</title>
        <authorList>
            <person name="Haro-Moreno J.M."/>
            <person name="Rodriguez-Valera F."/>
            <person name="Lopez-Perez M."/>
        </authorList>
    </citation>
    <scope>NUCLEOTIDE SEQUENCE [LARGE SCALE GENOMIC DNA]</scope>
    <source>
        <strain evidence="3">MED-G170</strain>
    </source>
</reference>
<organism evidence="3 4">
    <name type="scientific">SAR92 clade bacterium</name>
    <dbReference type="NCBI Taxonomy" id="2315479"/>
    <lineage>
        <taxon>Bacteria</taxon>
        <taxon>Pseudomonadati</taxon>
        <taxon>Pseudomonadota</taxon>
        <taxon>Gammaproteobacteria</taxon>
        <taxon>Cellvibrionales</taxon>
        <taxon>Porticoccaceae</taxon>
        <taxon>SAR92 clade</taxon>
    </lineage>
</organism>
<keyword evidence="1 3" id="KW-0378">Hydrolase</keyword>
<evidence type="ECO:0000313" key="4">
    <source>
        <dbReference type="Proteomes" id="UP000315889"/>
    </source>
</evidence>
<comment type="caution">
    <text evidence="3">The sequence shown here is derived from an EMBL/GenBank/DDBJ whole genome shotgun (WGS) entry which is preliminary data.</text>
</comment>